<dbReference type="Pfam" id="PF00107">
    <property type="entry name" value="ADH_zinc_N"/>
    <property type="match status" value="1"/>
</dbReference>
<keyword evidence="8" id="KW-0732">Signal</keyword>
<keyword evidence="4 6" id="KW-0862">Zinc</keyword>
<gene>
    <name evidence="10" type="ORF">AYO21_06861</name>
</gene>
<evidence type="ECO:0000256" key="2">
    <source>
        <dbReference type="ARBA" id="ARBA00008072"/>
    </source>
</evidence>
<dbReference type="OrthoDB" id="3941538at2759"/>
<dbReference type="GO" id="GO:0005737">
    <property type="term" value="C:cytoplasm"/>
    <property type="evidence" value="ECO:0007669"/>
    <property type="project" value="TreeGrafter"/>
</dbReference>
<dbReference type="PROSITE" id="PS00059">
    <property type="entry name" value="ADH_ZINC"/>
    <property type="match status" value="1"/>
</dbReference>
<dbReference type="InterPro" id="IPR036291">
    <property type="entry name" value="NAD(P)-bd_dom_sf"/>
</dbReference>
<keyword evidence="5" id="KW-0560">Oxidoreductase</keyword>
<dbReference type="SMART" id="SM00829">
    <property type="entry name" value="PKS_ER"/>
    <property type="match status" value="1"/>
</dbReference>
<accession>A0A177F3X8</accession>
<dbReference type="Gene3D" id="3.90.180.10">
    <property type="entry name" value="Medium-chain alcohol dehydrogenases, catalytic domain"/>
    <property type="match status" value="1"/>
</dbReference>
<proteinExistence type="inferred from homology"/>
<evidence type="ECO:0000313" key="10">
    <source>
        <dbReference type="EMBL" id="OAG38983.1"/>
    </source>
</evidence>
<feature type="signal peptide" evidence="8">
    <location>
        <begin position="1"/>
        <end position="17"/>
    </location>
</feature>
<dbReference type="Pfam" id="PF08240">
    <property type="entry name" value="ADH_N"/>
    <property type="match status" value="1"/>
</dbReference>
<name>A0A177F3X8_9EURO</name>
<dbReference type="SUPFAM" id="SSF50129">
    <property type="entry name" value="GroES-like"/>
    <property type="match status" value="1"/>
</dbReference>
<comment type="caution">
    <text evidence="10">The sequence shown here is derived from an EMBL/GenBank/DDBJ whole genome shotgun (WGS) entry which is preliminary data.</text>
</comment>
<dbReference type="RefSeq" id="XP_022510935.1">
    <property type="nucleotide sequence ID" value="XM_022656820.1"/>
</dbReference>
<evidence type="ECO:0000259" key="9">
    <source>
        <dbReference type="SMART" id="SM00829"/>
    </source>
</evidence>
<evidence type="ECO:0000313" key="11">
    <source>
        <dbReference type="Proteomes" id="UP000077002"/>
    </source>
</evidence>
<dbReference type="GO" id="GO:0000721">
    <property type="term" value="F:(R,R)-butanediol dehydrogenase activity"/>
    <property type="evidence" value="ECO:0007669"/>
    <property type="project" value="TreeGrafter"/>
</dbReference>
<evidence type="ECO:0000256" key="4">
    <source>
        <dbReference type="ARBA" id="ARBA00022833"/>
    </source>
</evidence>
<evidence type="ECO:0000256" key="6">
    <source>
        <dbReference type="RuleBase" id="RU361277"/>
    </source>
</evidence>
<dbReference type="AlphaFoldDB" id="A0A177F3X8"/>
<dbReference type="SUPFAM" id="SSF51735">
    <property type="entry name" value="NAD(P)-binding Rossmann-fold domains"/>
    <property type="match status" value="1"/>
</dbReference>
<dbReference type="InterPro" id="IPR013149">
    <property type="entry name" value="ADH-like_C"/>
</dbReference>
<comment type="cofactor">
    <cofactor evidence="1 6">
        <name>Zn(2+)</name>
        <dbReference type="ChEBI" id="CHEBI:29105"/>
    </cofactor>
</comment>
<dbReference type="GO" id="GO:0008270">
    <property type="term" value="F:zinc ion binding"/>
    <property type="evidence" value="ECO:0007669"/>
    <property type="project" value="InterPro"/>
</dbReference>
<feature type="region of interest" description="Disordered" evidence="7">
    <location>
        <begin position="159"/>
        <end position="196"/>
    </location>
</feature>
<dbReference type="InterPro" id="IPR013154">
    <property type="entry name" value="ADH-like_N"/>
</dbReference>
<dbReference type="InterPro" id="IPR011032">
    <property type="entry name" value="GroES-like_sf"/>
</dbReference>
<comment type="similarity">
    <text evidence="2 6">Belongs to the zinc-containing alcohol dehydrogenase family.</text>
</comment>
<keyword evidence="11" id="KW-1185">Reference proteome</keyword>
<dbReference type="InterPro" id="IPR056124">
    <property type="entry name" value="DUF7707"/>
</dbReference>
<dbReference type="Proteomes" id="UP000077002">
    <property type="component" value="Unassembled WGS sequence"/>
</dbReference>
<feature type="chain" id="PRO_5008060861" description="Enoyl reductase (ER) domain-containing protein" evidence="8">
    <location>
        <begin position="18"/>
        <end position="577"/>
    </location>
</feature>
<dbReference type="PANTHER" id="PTHR43161">
    <property type="entry name" value="SORBITOL DEHYDROGENASE"/>
    <property type="match status" value="1"/>
</dbReference>
<sequence>MQYQILLAASLAAVAHAQTIVTSSASSVAASTTVSQAMPAVATAAFNPAGIDSTTAFNWCHAQLNTCPQICGGSASQNQCDQTTFTYTCVCANGTVPDCTAFAETLPFYICQETYIQCVNNNPNDAQAQSACKTNEQCGTRNATAEAIAQTSAASASVTSTSSAPASSETASATDTASESATASASGSDSSATGGAAMGVSQQMTTGVFAAVLLAIFKHIVLRYKDPCDTITMRALRYHGVKDLRVDNDIPEPKCGENQIKVKLHEYSSPTFIPQPNSPHPLTKEVMPVAIGHEFSGEIVEIGSSAASHPNFQGQTLEVGDKVAVQPTLACFHCGPCHDGYINCCDSAGFVGLSGGGGGMSDYVCVDAQFVFKLPDHVGLDVGALVEPLAVAWHAVDQYPLKKGDAALVMGAGPIGLGVIQCLKARGAGTIIVVEIAKERQNFARAFGATHVIDPRTEDVVKRSKEITNGQGPHVALDAAGVPASLRDAALAVRARGTIVNLAIWEKERWRFARRQEVLGYLQSDFAGVINALADNSLQPQKMITSKIKIDRVAEDGFRPLIEDKDKHVKILVDCRA</sequence>
<reference evidence="10 11" key="1">
    <citation type="submission" date="2016-03" db="EMBL/GenBank/DDBJ databases">
        <title>Draft genome sequence of the Fonsecaea monophora CBS 269.37.</title>
        <authorList>
            <person name="Bombassaro A."/>
            <person name="Vinicius W.A."/>
            <person name="De Hoog S."/>
            <person name="Sun J."/>
            <person name="Souza E.M."/>
            <person name="Raittz R.T."/>
            <person name="Costa F."/>
            <person name="Leao A.C."/>
            <person name="Tadra-Sfeir M.Z."/>
            <person name="Baura V."/>
            <person name="Balsanelli E."/>
            <person name="Pedrosa F.O."/>
            <person name="Moreno L.F."/>
            <person name="Steffens M.B."/>
            <person name="Xi L."/>
            <person name="Bocca A.L."/>
            <person name="Felipe M.S."/>
            <person name="Teixeira M."/>
            <person name="Telles Filho F.Q."/>
            <person name="Azevedo C.M."/>
            <person name="Gomes R."/>
            <person name="Vicente V.A."/>
        </authorList>
    </citation>
    <scope>NUCLEOTIDE SEQUENCE [LARGE SCALE GENOMIC DNA]</scope>
    <source>
        <strain evidence="10 11">CBS 269.37</strain>
    </source>
</reference>
<protein>
    <recommendedName>
        <fullName evidence="9">Enoyl reductase (ER) domain-containing protein</fullName>
    </recommendedName>
</protein>
<feature type="domain" description="Enoyl reductase (ER)" evidence="9">
    <location>
        <begin position="240"/>
        <end position="573"/>
    </location>
</feature>
<dbReference type="InterPro" id="IPR020843">
    <property type="entry name" value="ER"/>
</dbReference>
<dbReference type="PANTHER" id="PTHR43161:SF23">
    <property type="entry name" value="(R,R)-BUTANEDIOL DEHYDROGENASE-RELATED"/>
    <property type="match status" value="1"/>
</dbReference>
<evidence type="ECO:0000256" key="1">
    <source>
        <dbReference type="ARBA" id="ARBA00001947"/>
    </source>
</evidence>
<organism evidence="10 11">
    <name type="scientific">Fonsecaea monophora</name>
    <dbReference type="NCBI Taxonomy" id="254056"/>
    <lineage>
        <taxon>Eukaryota</taxon>
        <taxon>Fungi</taxon>
        <taxon>Dikarya</taxon>
        <taxon>Ascomycota</taxon>
        <taxon>Pezizomycotina</taxon>
        <taxon>Eurotiomycetes</taxon>
        <taxon>Chaetothyriomycetidae</taxon>
        <taxon>Chaetothyriales</taxon>
        <taxon>Herpotrichiellaceae</taxon>
        <taxon>Fonsecaea</taxon>
    </lineage>
</organism>
<evidence type="ECO:0000256" key="5">
    <source>
        <dbReference type="ARBA" id="ARBA00023002"/>
    </source>
</evidence>
<dbReference type="CDD" id="cd08233">
    <property type="entry name" value="butanediol_DH_like"/>
    <property type="match status" value="1"/>
</dbReference>
<dbReference type="Gene3D" id="3.40.50.720">
    <property type="entry name" value="NAD(P)-binding Rossmann-like Domain"/>
    <property type="match status" value="1"/>
</dbReference>
<dbReference type="EMBL" id="LVKK01000049">
    <property type="protein sequence ID" value="OAG38983.1"/>
    <property type="molecule type" value="Genomic_DNA"/>
</dbReference>
<evidence type="ECO:0000256" key="8">
    <source>
        <dbReference type="SAM" id="SignalP"/>
    </source>
</evidence>
<dbReference type="Pfam" id="PF24808">
    <property type="entry name" value="DUF7707"/>
    <property type="match status" value="1"/>
</dbReference>
<dbReference type="GeneID" id="34602019"/>
<evidence type="ECO:0000256" key="3">
    <source>
        <dbReference type="ARBA" id="ARBA00022723"/>
    </source>
</evidence>
<evidence type="ECO:0000256" key="7">
    <source>
        <dbReference type="SAM" id="MobiDB-lite"/>
    </source>
</evidence>
<dbReference type="InterPro" id="IPR002328">
    <property type="entry name" value="ADH_Zn_CS"/>
</dbReference>
<keyword evidence="3 6" id="KW-0479">Metal-binding</keyword>
<dbReference type="GO" id="GO:0034079">
    <property type="term" value="P:butanediol biosynthetic process"/>
    <property type="evidence" value="ECO:0007669"/>
    <property type="project" value="TreeGrafter"/>
</dbReference>
<feature type="compositionally biased region" description="Low complexity" evidence="7">
    <location>
        <begin position="159"/>
        <end position="195"/>
    </location>
</feature>